<evidence type="ECO:0000259" key="1">
    <source>
        <dbReference type="SMART" id="SM00418"/>
    </source>
</evidence>
<dbReference type="EMBL" id="CP001014">
    <property type="protein sequence ID" value="ACB40370.1"/>
    <property type="molecule type" value="Genomic_DNA"/>
</dbReference>
<dbReference type="InterPro" id="IPR036388">
    <property type="entry name" value="WH-like_DNA-bd_sf"/>
</dbReference>
<dbReference type="GeneID" id="6165068"/>
<dbReference type="CDD" id="cd00090">
    <property type="entry name" value="HTH_ARSR"/>
    <property type="match status" value="1"/>
</dbReference>
<dbReference type="HOGENOM" id="CLU_096706_0_0_2"/>
<name>B1Y9E1_PYRNV</name>
<evidence type="ECO:0000313" key="2">
    <source>
        <dbReference type="EMBL" id="ACB40370.1"/>
    </source>
</evidence>
<dbReference type="InterPro" id="IPR001845">
    <property type="entry name" value="HTH_ArsR_DNA-bd_dom"/>
</dbReference>
<reference evidence="2" key="1">
    <citation type="submission" date="2008-03" db="EMBL/GenBank/DDBJ databases">
        <title>Complete sequence of Thermoproteus neutrophilus V24Sta.</title>
        <authorList>
            <consortium name="US DOE Joint Genome Institute"/>
            <person name="Copeland A."/>
            <person name="Lucas S."/>
            <person name="Lapidus A."/>
            <person name="Glavina del Rio T."/>
            <person name="Dalin E."/>
            <person name="Tice H."/>
            <person name="Bruce D."/>
            <person name="Goodwin L."/>
            <person name="Pitluck S."/>
            <person name="Sims D."/>
            <person name="Brettin T."/>
            <person name="Detter J.C."/>
            <person name="Han C."/>
            <person name="Kuske C.R."/>
            <person name="Schmutz J."/>
            <person name="Larimer F."/>
            <person name="Land M."/>
            <person name="Hauser L."/>
            <person name="Kyrpides N."/>
            <person name="Mikhailova N."/>
            <person name="Biddle J.F."/>
            <person name="Zhang Z."/>
            <person name="Fitz-Gibbon S.T."/>
            <person name="Lowe T.M."/>
            <person name="Saltikov C."/>
            <person name="House C.H."/>
            <person name="Richardson P."/>
        </authorList>
    </citation>
    <scope>NUCLEOTIDE SEQUENCE [LARGE SCALE GENOMIC DNA]</scope>
    <source>
        <strain evidence="2">V24Sta</strain>
    </source>
</reference>
<dbReference type="PANTHER" id="PTHR34293:SF1">
    <property type="entry name" value="HTH-TYPE TRANSCRIPTIONAL REGULATOR TRMBL2"/>
    <property type="match status" value="1"/>
</dbReference>
<dbReference type="eggNOG" id="arCOG02037">
    <property type="taxonomic scope" value="Archaea"/>
</dbReference>
<protein>
    <submittedName>
        <fullName evidence="2">Transcriptional regulator, TrmB</fullName>
    </submittedName>
</protein>
<dbReference type="STRING" id="444157.Tneu_1445"/>
<dbReference type="SMART" id="SM00418">
    <property type="entry name" value="HTH_ARSR"/>
    <property type="match status" value="1"/>
</dbReference>
<dbReference type="AlphaFoldDB" id="B1Y9E1"/>
<dbReference type="InterPro" id="IPR051797">
    <property type="entry name" value="TrmB-like"/>
</dbReference>
<dbReference type="Gene3D" id="1.10.10.10">
    <property type="entry name" value="Winged helix-like DNA-binding domain superfamily/Winged helix DNA-binding domain"/>
    <property type="match status" value="1"/>
</dbReference>
<gene>
    <name evidence="2" type="ordered locus">Tneu_1445</name>
</gene>
<organism evidence="2 3">
    <name type="scientific">Pyrobaculum neutrophilum (strain DSM 2338 / JCM 9278 / NBRC 100436 / V24Sta)</name>
    <name type="common">Thermoproteus neutrophilus</name>
    <dbReference type="NCBI Taxonomy" id="444157"/>
    <lineage>
        <taxon>Archaea</taxon>
        <taxon>Thermoproteota</taxon>
        <taxon>Thermoprotei</taxon>
        <taxon>Thermoproteales</taxon>
        <taxon>Thermoproteaceae</taxon>
        <taxon>Pyrobaculum</taxon>
    </lineage>
</organism>
<keyword evidence="3" id="KW-1185">Reference proteome</keyword>
<evidence type="ECO:0000313" key="3">
    <source>
        <dbReference type="Proteomes" id="UP000001694"/>
    </source>
</evidence>
<dbReference type="RefSeq" id="WP_012350789.1">
    <property type="nucleotide sequence ID" value="NC_010525.1"/>
</dbReference>
<feature type="domain" description="HTH arsR-type" evidence="1">
    <location>
        <begin position="6"/>
        <end position="98"/>
    </location>
</feature>
<dbReference type="PANTHER" id="PTHR34293">
    <property type="entry name" value="HTH-TYPE TRANSCRIPTIONAL REGULATOR TRMBL2"/>
    <property type="match status" value="1"/>
</dbReference>
<dbReference type="Proteomes" id="UP000001694">
    <property type="component" value="Chromosome"/>
</dbReference>
<dbReference type="InterPro" id="IPR036390">
    <property type="entry name" value="WH_DNA-bd_sf"/>
</dbReference>
<dbReference type="SUPFAM" id="SSF46785">
    <property type="entry name" value="Winged helix' DNA-binding domain"/>
    <property type="match status" value="1"/>
</dbReference>
<dbReference type="Pfam" id="PF01978">
    <property type="entry name" value="TrmB"/>
    <property type="match status" value="1"/>
</dbReference>
<dbReference type="InterPro" id="IPR011991">
    <property type="entry name" value="ArsR-like_HTH"/>
</dbReference>
<dbReference type="InterPro" id="IPR002831">
    <property type="entry name" value="Tscrpt_reg_TrmB_N"/>
</dbReference>
<proteinExistence type="predicted"/>
<accession>B1Y9E1</accession>
<sequence>MEGLERVMALLGVGKREVQIYITLVERGALTAREISDALGIPYTKVYQHLNRLEKAGAVNQERGSRPAKFKAVPPSEVYRRLVNTASDVLKTLKPTFDTLQMLYESRYREVAPTFLTLIRGQDRVVDLIQEVVTAAEAEAYLAIPFPEVATYRLLATLTEESRRISIKVLTTEALRQRFDLPPRVEVRTTQEMFGGGAIGGAVVIFVKYGGDISGIYSNERFIAEIARTYFNHLWQRAR</sequence>
<dbReference type="KEGG" id="tne:Tneu_1445"/>
<dbReference type="GO" id="GO:0003700">
    <property type="term" value="F:DNA-binding transcription factor activity"/>
    <property type="evidence" value="ECO:0007669"/>
    <property type="project" value="InterPro"/>
</dbReference>
<dbReference type="OrthoDB" id="30795at2157"/>